<dbReference type="InterPro" id="IPR000668">
    <property type="entry name" value="Peptidase_C1A_C"/>
</dbReference>
<evidence type="ECO:0000256" key="8">
    <source>
        <dbReference type="SAM" id="SignalP"/>
    </source>
</evidence>
<dbReference type="InterPro" id="IPR013201">
    <property type="entry name" value="Prot_inhib_I29"/>
</dbReference>
<protein>
    <submittedName>
        <fullName evidence="11">Uncharacterized protein</fullName>
    </submittedName>
</protein>
<proteinExistence type="inferred from homology"/>
<evidence type="ECO:0000259" key="9">
    <source>
        <dbReference type="SMART" id="SM00645"/>
    </source>
</evidence>
<dbReference type="InterPro" id="IPR025661">
    <property type="entry name" value="Pept_asp_AS"/>
</dbReference>
<dbReference type="Pfam" id="PF00112">
    <property type="entry name" value="Peptidase_C1"/>
    <property type="match status" value="1"/>
</dbReference>
<dbReference type="PRINTS" id="PR00705">
    <property type="entry name" value="PAPAIN"/>
</dbReference>
<sequence length="352" mass="40010">MEAISFKLVWVSILIGCIGGVFKDAESANPPAAAYNLRIPDKAWKNWAQKFEKKYKDEKEEKERFQIWKQNGKYVVNFNRKQDKEPGNNKMKLKMNKFGDLTNEEYRKFYLNSKLQSYVRPRDIKQRTSQRKRRSTTTVEKDWRDEGKVTPVKDQGSCGSCWAFSTTGTIESHYAIKHGPLIPLSEQQLVDCTTENSGCNGGVVQWAYNYVKEETDGLESEHQYPYEAIDNNCRYDHSKANVTISGYEDIPFADETEQVAALNDHGPISVCVDAGHLSFQLYSSGVFYDPNCDPFSINHAVIAVGFGSEGGSDYWIIKNSWGTGWGDDGYMKVSRNRNNHCGIATQSCYPII</sequence>
<evidence type="ECO:0000256" key="1">
    <source>
        <dbReference type="ARBA" id="ARBA00008455"/>
    </source>
</evidence>
<evidence type="ECO:0000256" key="7">
    <source>
        <dbReference type="SAM" id="MobiDB-lite"/>
    </source>
</evidence>
<keyword evidence="8" id="KW-0732">Signal</keyword>
<dbReference type="Gene3D" id="3.90.70.10">
    <property type="entry name" value="Cysteine proteinases"/>
    <property type="match status" value="1"/>
</dbReference>
<dbReference type="FunFam" id="3.90.70.10:FF:000006">
    <property type="entry name" value="Cathepsin S"/>
    <property type="match status" value="1"/>
</dbReference>
<dbReference type="GO" id="GO:0006508">
    <property type="term" value="P:proteolysis"/>
    <property type="evidence" value="ECO:0007669"/>
    <property type="project" value="UniProtKB-KW"/>
</dbReference>
<name>A0A7M5V960_9CNID</name>
<evidence type="ECO:0000256" key="2">
    <source>
        <dbReference type="ARBA" id="ARBA00022670"/>
    </source>
</evidence>
<dbReference type="InterPro" id="IPR038765">
    <property type="entry name" value="Papain-like_cys_pep_sf"/>
</dbReference>
<dbReference type="InterPro" id="IPR000169">
    <property type="entry name" value="Pept_cys_AS"/>
</dbReference>
<reference evidence="11" key="1">
    <citation type="submission" date="2021-01" db="UniProtKB">
        <authorList>
            <consortium name="EnsemblMetazoa"/>
        </authorList>
    </citation>
    <scope>IDENTIFICATION</scope>
</reference>
<dbReference type="CDD" id="cd02248">
    <property type="entry name" value="Peptidase_C1A"/>
    <property type="match status" value="1"/>
</dbReference>
<evidence type="ECO:0000313" key="12">
    <source>
        <dbReference type="Proteomes" id="UP000594262"/>
    </source>
</evidence>
<feature type="domain" description="Peptidase C1A papain C-terminal" evidence="9">
    <location>
        <begin position="137"/>
        <end position="351"/>
    </location>
</feature>
<feature type="signal peptide" evidence="8">
    <location>
        <begin position="1"/>
        <end position="27"/>
    </location>
</feature>
<evidence type="ECO:0000256" key="3">
    <source>
        <dbReference type="ARBA" id="ARBA00022801"/>
    </source>
</evidence>
<comment type="similarity">
    <text evidence="1">Belongs to the peptidase C1 family.</text>
</comment>
<dbReference type="RefSeq" id="XP_066916871.1">
    <property type="nucleotide sequence ID" value="XM_067060770.1"/>
</dbReference>
<dbReference type="SMART" id="SM00645">
    <property type="entry name" value="Pept_C1"/>
    <property type="match status" value="1"/>
</dbReference>
<keyword evidence="6" id="KW-1015">Disulfide bond</keyword>
<dbReference type="SUPFAM" id="SSF54001">
    <property type="entry name" value="Cysteine proteinases"/>
    <property type="match status" value="1"/>
</dbReference>
<evidence type="ECO:0000256" key="6">
    <source>
        <dbReference type="ARBA" id="ARBA00023157"/>
    </source>
</evidence>
<organism evidence="11 12">
    <name type="scientific">Clytia hemisphaerica</name>
    <dbReference type="NCBI Taxonomy" id="252671"/>
    <lineage>
        <taxon>Eukaryota</taxon>
        <taxon>Metazoa</taxon>
        <taxon>Cnidaria</taxon>
        <taxon>Hydrozoa</taxon>
        <taxon>Hydroidolina</taxon>
        <taxon>Leptothecata</taxon>
        <taxon>Obeliida</taxon>
        <taxon>Clytiidae</taxon>
        <taxon>Clytia</taxon>
    </lineage>
</organism>
<accession>A0A7M5V960</accession>
<dbReference type="Pfam" id="PF08246">
    <property type="entry name" value="Inhibitor_I29"/>
    <property type="match status" value="1"/>
</dbReference>
<dbReference type="EnsemblMetazoa" id="CLYHEMT009757.1">
    <property type="protein sequence ID" value="CLYHEMP009757.1"/>
    <property type="gene ID" value="CLYHEMG009757"/>
</dbReference>
<evidence type="ECO:0000313" key="11">
    <source>
        <dbReference type="EnsemblMetazoa" id="CLYHEMP009757.1"/>
    </source>
</evidence>
<feature type="domain" description="Cathepsin propeptide inhibitor" evidence="10">
    <location>
        <begin position="44"/>
        <end position="106"/>
    </location>
</feature>
<dbReference type="InterPro" id="IPR013128">
    <property type="entry name" value="Peptidase_C1A"/>
</dbReference>
<dbReference type="PROSITE" id="PS00139">
    <property type="entry name" value="THIOL_PROTEASE_CYS"/>
    <property type="match status" value="1"/>
</dbReference>
<dbReference type="OrthoDB" id="387093at2759"/>
<feature type="chain" id="PRO_5029813202" evidence="8">
    <location>
        <begin position="28"/>
        <end position="352"/>
    </location>
</feature>
<keyword evidence="12" id="KW-1185">Reference proteome</keyword>
<dbReference type="AlphaFoldDB" id="A0A7M5V960"/>
<dbReference type="PROSITE" id="PS00640">
    <property type="entry name" value="THIOL_PROTEASE_ASN"/>
    <property type="match status" value="1"/>
</dbReference>
<keyword evidence="2" id="KW-0645">Protease</keyword>
<dbReference type="GO" id="GO:0008234">
    <property type="term" value="F:cysteine-type peptidase activity"/>
    <property type="evidence" value="ECO:0007669"/>
    <property type="project" value="UniProtKB-KW"/>
</dbReference>
<keyword evidence="5" id="KW-0865">Zymogen</keyword>
<keyword evidence="3" id="KW-0378">Hydrolase</keyword>
<dbReference type="GeneID" id="136804028"/>
<dbReference type="InterPro" id="IPR039417">
    <property type="entry name" value="Peptidase_C1A_papain-like"/>
</dbReference>
<dbReference type="Proteomes" id="UP000594262">
    <property type="component" value="Unplaced"/>
</dbReference>
<evidence type="ECO:0000256" key="4">
    <source>
        <dbReference type="ARBA" id="ARBA00022807"/>
    </source>
</evidence>
<dbReference type="SMART" id="SM00848">
    <property type="entry name" value="Inhibitor_I29"/>
    <property type="match status" value="1"/>
</dbReference>
<dbReference type="PANTHER" id="PTHR12411">
    <property type="entry name" value="CYSTEINE PROTEASE FAMILY C1-RELATED"/>
    <property type="match status" value="1"/>
</dbReference>
<evidence type="ECO:0000259" key="10">
    <source>
        <dbReference type="SMART" id="SM00848"/>
    </source>
</evidence>
<evidence type="ECO:0000256" key="5">
    <source>
        <dbReference type="ARBA" id="ARBA00023145"/>
    </source>
</evidence>
<feature type="region of interest" description="Disordered" evidence="7">
    <location>
        <begin position="122"/>
        <end position="143"/>
    </location>
</feature>
<keyword evidence="4" id="KW-0788">Thiol protease</keyword>